<feature type="region of interest" description="Disordered" evidence="1">
    <location>
        <begin position="307"/>
        <end position="334"/>
    </location>
</feature>
<accession>A0ABT9LA51</accession>
<sequence length="334" mass="35824">MDSAAESLRAGRASPRPQPPKPVRPVETDGGTDLARRIAEQFGKGPVHEVKTVVYRRPPHDMLGEAGYSLVSNYFLRRVLPYCLMHNIISKLQAAVLSNMIGRQKKGKIESTHAEIASEIGVKRTSIGHALDALCEKNLIRKVKRSSYQLNPESRITETARSSTTSSPSCEHSSSTPSSPTNSHPSSPCSPEPSSADRRDPIAMMTTTDLLGMLHQLQLTPTAIDVLSVMVAHQDPGGSVGMKQSEIDEILGVGQASMSRAMGLLVDRGIVLRSGGGRGHRYALNPAVAGYESQHELEKEMTQQLAVGGPPPIKVPGYAKRPPKPGKGGLHAVA</sequence>
<feature type="compositionally biased region" description="Polar residues" evidence="1">
    <location>
        <begin position="151"/>
        <end position="161"/>
    </location>
</feature>
<keyword evidence="3" id="KW-1185">Reference proteome</keyword>
<proteinExistence type="predicted"/>
<dbReference type="Gene3D" id="1.10.10.10">
    <property type="entry name" value="Winged helix-like DNA-binding domain superfamily/Winged helix DNA-binding domain"/>
    <property type="match status" value="2"/>
</dbReference>
<feature type="region of interest" description="Disordered" evidence="1">
    <location>
        <begin position="1"/>
        <end position="31"/>
    </location>
</feature>
<dbReference type="InterPro" id="IPR036388">
    <property type="entry name" value="WH-like_DNA-bd_sf"/>
</dbReference>
<comment type="caution">
    <text evidence="2">The sequence shown here is derived from an EMBL/GenBank/DDBJ whole genome shotgun (WGS) entry which is preliminary data.</text>
</comment>
<dbReference type="RefSeq" id="WP_307112391.1">
    <property type="nucleotide sequence ID" value="NZ_JAURUE010000003.1"/>
</dbReference>
<name>A0ABT9LA51_9ACTN</name>
<dbReference type="EMBL" id="JAURUE010000003">
    <property type="protein sequence ID" value="MDP9616416.1"/>
    <property type="molecule type" value="Genomic_DNA"/>
</dbReference>
<evidence type="ECO:0000313" key="3">
    <source>
        <dbReference type="Proteomes" id="UP001234880"/>
    </source>
</evidence>
<organism evidence="2 3">
    <name type="scientific">Streptomyces demainii</name>
    <dbReference type="NCBI Taxonomy" id="588122"/>
    <lineage>
        <taxon>Bacteria</taxon>
        <taxon>Bacillati</taxon>
        <taxon>Actinomycetota</taxon>
        <taxon>Actinomycetes</taxon>
        <taxon>Kitasatosporales</taxon>
        <taxon>Streptomycetaceae</taxon>
        <taxon>Streptomyces</taxon>
    </lineage>
</organism>
<feature type="region of interest" description="Disordered" evidence="1">
    <location>
        <begin position="151"/>
        <end position="201"/>
    </location>
</feature>
<dbReference type="Proteomes" id="UP001234880">
    <property type="component" value="Unassembled WGS sequence"/>
</dbReference>
<evidence type="ECO:0000256" key="1">
    <source>
        <dbReference type="SAM" id="MobiDB-lite"/>
    </source>
</evidence>
<evidence type="ECO:0000313" key="2">
    <source>
        <dbReference type="EMBL" id="MDP9616416.1"/>
    </source>
</evidence>
<dbReference type="InterPro" id="IPR036390">
    <property type="entry name" value="WH_DNA-bd_sf"/>
</dbReference>
<dbReference type="SUPFAM" id="SSF46785">
    <property type="entry name" value="Winged helix' DNA-binding domain"/>
    <property type="match status" value="2"/>
</dbReference>
<gene>
    <name evidence="2" type="ORF">JOF35_008774</name>
</gene>
<feature type="compositionally biased region" description="Low complexity" evidence="1">
    <location>
        <begin position="162"/>
        <end position="194"/>
    </location>
</feature>
<reference evidence="2 3" key="1">
    <citation type="submission" date="2023-07" db="EMBL/GenBank/DDBJ databases">
        <title>Sequencing the genomes of 1000 actinobacteria strains.</title>
        <authorList>
            <person name="Klenk H.-P."/>
        </authorList>
    </citation>
    <scope>NUCLEOTIDE SEQUENCE [LARGE SCALE GENOMIC DNA]</scope>
    <source>
        <strain evidence="2 3">DSM 41600</strain>
    </source>
</reference>
<protein>
    <submittedName>
        <fullName evidence="2">Transcriptional regulator</fullName>
    </submittedName>
</protein>